<evidence type="ECO:0000256" key="5">
    <source>
        <dbReference type="ARBA" id="ARBA00022857"/>
    </source>
</evidence>
<proteinExistence type="inferred from homology"/>
<keyword evidence="5" id="KW-0521">NADP</keyword>
<dbReference type="AlphaFoldDB" id="A0AAU7NIU1"/>
<name>A0AAU7NIU1_PEDPE</name>
<keyword evidence="6" id="KW-0560">Oxidoreductase</keyword>
<dbReference type="PANTHER" id="PTHR23026:SF125">
    <property type="entry name" value="OXYGEN-INSENSITIVE NAD(P)H NITROREDUCTASE"/>
    <property type="match status" value="1"/>
</dbReference>
<gene>
    <name evidence="9" type="ORF">BB06_04735</name>
</gene>
<feature type="domain" description="Nitroreductase" evidence="8">
    <location>
        <begin position="17"/>
        <end position="201"/>
    </location>
</feature>
<keyword evidence="7" id="KW-0520">NAD</keyword>
<dbReference type="CDD" id="cd02149">
    <property type="entry name" value="NfsB-like"/>
    <property type="match status" value="1"/>
</dbReference>
<evidence type="ECO:0000256" key="2">
    <source>
        <dbReference type="ARBA" id="ARBA00007118"/>
    </source>
</evidence>
<organism evidence="9">
    <name type="scientific">Pediococcus pentosaceus CGMCC 7049</name>
    <dbReference type="NCBI Taxonomy" id="1460385"/>
    <lineage>
        <taxon>Bacteria</taxon>
        <taxon>Bacillati</taxon>
        <taxon>Bacillota</taxon>
        <taxon>Bacilli</taxon>
        <taxon>Lactobacillales</taxon>
        <taxon>Lactobacillaceae</taxon>
        <taxon>Pediococcus</taxon>
    </lineage>
</organism>
<dbReference type="PANTHER" id="PTHR23026">
    <property type="entry name" value="NADPH NITROREDUCTASE"/>
    <property type="match status" value="1"/>
</dbReference>
<dbReference type="Pfam" id="PF00881">
    <property type="entry name" value="Nitroreductase"/>
    <property type="match status" value="1"/>
</dbReference>
<comment type="similarity">
    <text evidence="2">Belongs to the nitroreductase family.</text>
</comment>
<dbReference type="InterPro" id="IPR050627">
    <property type="entry name" value="Nitroreductase/BluB"/>
</dbReference>
<evidence type="ECO:0000259" key="8">
    <source>
        <dbReference type="Pfam" id="PF00881"/>
    </source>
</evidence>
<accession>A0AAU7NIU1</accession>
<evidence type="ECO:0000313" key="9">
    <source>
        <dbReference type="EMBL" id="XBS07544.1"/>
    </source>
</evidence>
<protein>
    <submittedName>
        <fullName evidence="9">NAD(P)H-dependent oxidoreductase</fullName>
    </submittedName>
</protein>
<evidence type="ECO:0000256" key="4">
    <source>
        <dbReference type="ARBA" id="ARBA00022643"/>
    </source>
</evidence>
<evidence type="ECO:0000256" key="3">
    <source>
        <dbReference type="ARBA" id="ARBA00022630"/>
    </source>
</evidence>
<dbReference type="InterPro" id="IPR000415">
    <property type="entry name" value="Nitroreductase-like"/>
</dbReference>
<evidence type="ECO:0000256" key="7">
    <source>
        <dbReference type="ARBA" id="ARBA00023027"/>
    </source>
</evidence>
<dbReference type="SUPFAM" id="SSF55469">
    <property type="entry name" value="FMN-dependent nitroreductase-like"/>
    <property type="match status" value="1"/>
</dbReference>
<dbReference type="Gene3D" id="3.40.109.10">
    <property type="entry name" value="NADH Oxidase"/>
    <property type="match status" value="1"/>
</dbReference>
<reference evidence="9" key="2">
    <citation type="submission" date="2024-05" db="EMBL/GenBank/DDBJ databases">
        <authorList>
            <person name="Chen H."/>
        </authorList>
    </citation>
    <scope>NUCLEOTIDE SEQUENCE</scope>
    <source>
        <strain evidence="9">CGMCC 7049</strain>
    </source>
</reference>
<dbReference type="GO" id="GO:0005829">
    <property type="term" value="C:cytosol"/>
    <property type="evidence" value="ECO:0007669"/>
    <property type="project" value="TreeGrafter"/>
</dbReference>
<dbReference type="InterPro" id="IPR029479">
    <property type="entry name" value="Nitroreductase"/>
</dbReference>
<dbReference type="EMBL" id="CP157400">
    <property type="protein sequence ID" value="XBS07544.1"/>
    <property type="molecule type" value="Genomic_DNA"/>
</dbReference>
<keyword evidence="3" id="KW-0285">Flavoprotein</keyword>
<dbReference type="RefSeq" id="WP_002833068.1">
    <property type="nucleotide sequence ID" value="NZ_CP157400.1"/>
</dbReference>
<comment type="cofactor">
    <cofactor evidence="1">
        <name>FMN</name>
        <dbReference type="ChEBI" id="CHEBI:58210"/>
    </cofactor>
</comment>
<reference evidence="9" key="1">
    <citation type="submission" date="2014-02" db="EMBL/GenBank/DDBJ databases">
        <authorList>
            <person name="Zhao D."/>
            <person name="Dong X."/>
            <person name="Li Y."/>
            <person name="Lv L."/>
            <person name="Zhao D."/>
            <person name="Gao Y."/>
            <person name="Wang Y."/>
            <person name="Li Y."/>
        </authorList>
    </citation>
    <scope>NUCLEOTIDE SEQUENCE</scope>
    <source>
        <strain evidence="9">CGMCC 7049</strain>
    </source>
</reference>
<dbReference type="GO" id="GO:0046256">
    <property type="term" value="P:2,4,6-trinitrotoluene catabolic process"/>
    <property type="evidence" value="ECO:0007669"/>
    <property type="project" value="TreeGrafter"/>
</dbReference>
<keyword evidence="4" id="KW-0288">FMN</keyword>
<dbReference type="InterPro" id="IPR033878">
    <property type="entry name" value="NfsB-like"/>
</dbReference>
<evidence type="ECO:0000256" key="1">
    <source>
        <dbReference type="ARBA" id="ARBA00001917"/>
    </source>
</evidence>
<evidence type="ECO:0000256" key="6">
    <source>
        <dbReference type="ARBA" id="ARBA00023002"/>
    </source>
</evidence>
<sequence length="222" mass="25669">MTDQTELRKEILYVHKHRFATKSFNPTKKIAEEDWMTIMEAARLSPSSFGYEPWKFLLVKNQQIKDDLQDIAWGARNSLYGASHFLIVLARKNLTGNSPHVKHMVEDVFGVPYSETSPQTIFFNNFQKNDFGLTDERSLFDWASKQTYIPLANMLTTAAYLGIDSVPIEGFNKESVENYLEKKKIINLDEFGVSYMAGFGYRDQEIPEKKRQSLSDIYDVIK</sequence>
<dbReference type="GO" id="GO:0046857">
    <property type="term" value="F:oxidoreductase activity, acting on other nitrogenous compounds as donors, with NAD or NADP as acceptor"/>
    <property type="evidence" value="ECO:0007669"/>
    <property type="project" value="TreeGrafter"/>
</dbReference>